<protein>
    <submittedName>
        <fullName evidence="2">Membrane protein</fullName>
    </submittedName>
</protein>
<accession>A0A8J2V8E2</accession>
<reference evidence="2" key="2">
    <citation type="submission" date="2020-09" db="EMBL/GenBank/DDBJ databases">
        <authorList>
            <person name="Sun Q."/>
            <person name="Zhou Y."/>
        </authorList>
    </citation>
    <scope>NUCLEOTIDE SEQUENCE</scope>
    <source>
        <strain evidence="2">CGMCC 1.12924</strain>
    </source>
</reference>
<evidence type="ECO:0000256" key="1">
    <source>
        <dbReference type="SAM" id="SignalP"/>
    </source>
</evidence>
<evidence type="ECO:0000313" key="3">
    <source>
        <dbReference type="Proteomes" id="UP000652231"/>
    </source>
</evidence>
<dbReference type="SUPFAM" id="SSF49464">
    <property type="entry name" value="Carboxypeptidase regulatory domain-like"/>
    <property type="match status" value="1"/>
</dbReference>
<sequence>MKHLLVFLIFLFSASVFSQIIGKVTDEKGAPLPFVNVFIENSYLGTTTNDDGNYKLDFKEHKSAVVVFQYLGYQTLKKEVDLNSNVIHLNVTLKAETYSLDQVVISNDENPADRIIKNAIAVRKQNLEKLNAYTADFYSRGLWKVEDVPERIMGQEVGDLEGALDSTRSGIIYLSETISKIAYQKPDNFKERIIASKVSGNDNGFSFNSARDANFSFYENTININAALVSPIANNAFGYYNYKLEGVFYEENQLINKIKVTPKRANDRIFSGVIYIVEDSWQLYGVELNTNGNAIQVPFVEELVFKQNFSYDETEGYWVKRSQIIDFSFGFLGFSGDGRFTAVYSNYDFKPEFNQNTFTNEVLFFESEANQKDTLFWTGIRPVPLSDEEIEDYIKKDSIQTLRKSKTYLDSIDQKNNKLRLLSPITGYSYANTYNKWRVSYDGVLSNTSFNTLQGWSISSGINFNKWYDENRTRTLSANLTANYGFSDDQLRFQGNISKRFNRFQRNTLTLSGGKKVQQFNRSEPISNLINSISTLFFERNYMKAYDLTYVRASYFQELFNGLRMSATLGYEDRKPLFNQTDQVYIRNKGVSYTSNNPLSPEDFENAAIDSHTMMKLQINGRITFGQKYFTYPDGKFNIENDKYPVLMLTYEKGFAASNSSYDFDKVQARLTQGFNLGNKGRLNYNITGGTFLNADDISFADFQHFNGNQTRVGTSFTYTNVFNLLPYYSLSTNKSFFEGHLEHDFKGFLLGKIPLLNKLNFNLVAGAHYLSTENNKPYSELSLGIDNLGIGKFRFLRLDYVHSFYNGEDKGAFIFGLKVLDIIQ</sequence>
<dbReference type="EMBL" id="BMGK01000002">
    <property type="protein sequence ID" value="GGD83834.1"/>
    <property type="molecule type" value="Genomic_DNA"/>
</dbReference>
<feature type="chain" id="PRO_5035292643" evidence="1">
    <location>
        <begin position="19"/>
        <end position="825"/>
    </location>
</feature>
<dbReference type="InterPro" id="IPR043741">
    <property type="entry name" value="DUF5686"/>
</dbReference>
<keyword evidence="1" id="KW-0732">Signal</keyword>
<reference evidence="2" key="1">
    <citation type="journal article" date="2014" name="Int. J. Syst. Evol. Microbiol.">
        <title>Complete genome sequence of Corynebacterium casei LMG S-19264T (=DSM 44701T), isolated from a smear-ripened cheese.</title>
        <authorList>
            <consortium name="US DOE Joint Genome Institute (JGI-PGF)"/>
            <person name="Walter F."/>
            <person name="Albersmeier A."/>
            <person name="Kalinowski J."/>
            <person name="Ruckert C."/>
        </authorList>
    </citation>
    <scope>NUCLEOTIDE SEQUENCE</scope>
    <source>
        <strain evidence="2">CGMCC 1.12924</strain>
    </source>
</reference>
<dbReference type="AlphaFoldDB" id="A0A8J2V8E2"/>
<comment type="caution">
    <text evidence="2">The sequence shown here is derived from an EMBL/GenBank/DDBJ whole genome shotgun (WGS) entry which is preliminary data.</text>
</comment>
<name>A0A8J2V8E2_9FLAO</name>
<dbReference type="Pfam" id="PF13715">
    <property type="entry name" value="CarbopepD_reg_2"/>
    <property type="match status" value="1"/>
</dbReference>
<organism evidence="2 3">
    <name type="scientific">Planktosalinus lacus</name>
    <dbReference type="NCBI Taxonomy" id="1526573"/>
    <lineage>
        <taxon>Bacteria</taxon>
        <taxon>Pseudomonadati</taxon>
        <taxon>Bacteroidota</taxon>
        <taxon>Flavobacteriia</taxon>
        <taxon>Flavobacteriales</taxon>
        <taxon>Flavobacteriaceae</taxon>
        <taxon>Planktosalinus</taxon>
    </lineage>
</organism>
<dbReference type="InterPro" id="IPR008969">
    <property type="entry name" value="CarboxyPept-like_regulatory"/>
</dbReference>
<gene>
    <name evidence="2" type="ORF">GCM10011312_04880</name>
</gene>
<proteinExistence type="predicted"/>
<dbReference type="RefSeq" id="WP_188439149.1">
    <property type="nucleotide sequence ID" value="NZ_BMGK01000002.1"/>
</dbReference>
<dbReference type="Gene3D" id="2.60.40.1120">
    <property type="entry name" value="Carboxypeptidase-like, regulatory domain"/>
    <property type="match status" value="1"/>
</dbReference>
<dbReference type="Pfam" id="PF18939">
    <property type="entry name" value="DUF5686"/>
    <property type="match status" value="1"/>
</dbReference>
<keyword evidence="3" id="KW-1185">Reference proteome</keyword>
<feature type="signal peptide" evidence="1">
    <location>
        <begin position="1"/>
        <end position="18"/>
    </location>
</feature>
<evidence type="ECO:0000313" key="2">
    <source>
        <dbReference type="EMBL" id="GGD83834.1"/>
    </source>
</evidence>
<dbReference type="Proteomes" id="UP000652231">
    <property type="component" value="Unassembled WGS sequence"/>
</dbReference>